<dbReference type="EMBL" id="HACG01018181">
    <property type="protein sequence ID" value="CEK65046.1"/>
    <property type="molecule type" value="Transcribed_RNA"/>
</dbReference>
<evidence type="ECO:0008006" key="3">
    <source>
        <dbReference type="Google" id="ProtNLM"/>
    </source>
</evidence>
<reference evidence="1" key="1">
    <citation type="submission" date="2014-12" db="EMBL/GenBank/DDBJ databases">
        <title>Insight into the proteome of Arion vulgaris.</title>
        <authorList>
            <person name="Aradska J."/>
            <person name="Bulat T."/>
            <person name="Smidak R."/>
            <person name="Sarate P."/>
            <person name="Gangsoo J."/>
            <person name="Sialana F."/>
            <person name="Bilban M."/>
            <person name="Lubec G."/>
        </authorList>
    </citation>
    <scope>NUCLEOTIDE SEQUENCE</scope>
    <source>
        <tissue evidence="1">Skin</tissue>
    </source>
</reference>
<accession>A0A0B6ZBE8</accession>
<gene>
    <name evidence="1" type="primary">ORF53709</name>
    <name evidence="2" type="synonym">ORF53712</name>
</gene>
<sequence>MSRLYSGKNRSCNDEIATQRIIIKQTKEWQSPLYMCFVDFEVFDSIDRQAIQNILKHYTVPEKTVSIIQQLCYDFACQIIYDGRLLEEIQVTPGVNVPFSHENNRA</sequence>
<evidence type="ECO:0000313" key="1">
    <source>
        <dbReference type="EMBL" id="CEK65045.1"/>
    </source>
</evidence>
<evidence type="ECO:0000313" key="2">
    <source>
        <dbReference type="EMBL" id="CEK65046.1"/>
    </source>
</evidence>
<name>A0A0B6ZBE8_9EUPU</name>
<dbReference type="EMBL" id="HACG01018180">
    <property type="protein sequence ID" value="CEK65045.1"/>
    <property type="molecule type" value="Transcribed_RNA"/>
</dbReference>
<protein>
    <recommendedName>
        <fullName evidence="3">Reverse transcriptase domain-containing protein</fullName>
    </recommendedName>
</protein>
<proteinExistence type="predicted"/>
<organism evidence="1">
    <name type="scientific">Arion vulgaris</name>
    <dbReference type="NCBI Taxonomy" id="1028688"/>
    <lineage>
        <taxon>Eukaryota</taxon>
        <taxon>Metazoa</taxon>
        <taxon>Spiralia</taxon>
        <taxon>Lophotrochozoa</taxon>
        <taxon>Mollusca</taxon>
        <taxon>Gastropoda</taxon>
        <taxon>Heterobranchia</taxon>
        <taxon>Euthyneura</taxon>
        <taxon>Panpulmonata</taxon>
        <taxon>Eupulmonata</taxon>
        <taxon>Stylommatophora</taxon>
        <taxon>Helicina</taxon>
        <taxon>Arionoidea</taxon>
        <taxon>Arionidae</taxon>
        <taxon>Arion</taxon>
    </lineage>
</organism>
<dbReference type="AlphaFoldDB" id="A0A0B6ZBE8"/>